<dbReference type="EMBL" id="BARV01037222">
    <property type="protein sequence ID" value="GAI48685.1"/>
    <property type="molecule type" value="Genomic_DNA"/>
</dbReference>
<sequence>KPGTTIHRMKVAVAISKHGWHKKAGDLVREFLNWNLGPLALFNHFNYLGEEGVFSDFRGLDPEQAILVDRGAYSLG</sequence>
<comment type="caution">
    <text evidence="1">The sequence shown here is derived from an EMBL/GenBank/DDBJ whole genome shotgun (WGS) entry which is preliminary data.</text>
</comment>
<organism evidence="1">
    <name type="scientific">marine sediment metagenome</name>
    <dbReference type="NCBI Taxonomy" id="412755"/>
    <lineage>
        <taxon>unclassified sequences</taxon>
        <taxon>metagenomes</taxon>
        <taxon>ecological metagenomes</taxon>
    </lineage>
</organism>
<accession>X1QCE1</accession>
<proteinExistence type="predicted"/>
<dbReference type="AntiFam" id="ANF00076">
    <property type="entry name" value="Shadow ORF (opposite copA)"/>
</dbReference>
<gene>
    <name evidence="1" type="ORF">S06H3_57643</name>
</gene>
<feature type="non-terminal residue" evidence="1">
    <location>
        <position position="1"/>
    </location>
</feature>
<protein>
    <submittedName>
        <fullName evidence="1">Uncharacterized protein</fullName>
    </submittedName>
</protein>
<name>X1QCE1_9ZZZZ</name>
<evidence type="ECO:0000313" key="1">
    <source>
        <dbReference type="EMBL" id="GAI48685.1"/>
    </source>
</evidence>
<dbReference type="AlphaFoldDB" id="X1QCE1"/>
<reference evidence="1" key="1">
    <citation type="journal article" date="2014" name="Front. Microbiol.">
        <title>High frequency of phylogenetically diverse reductive dehalogenase-homologous genes in deep subseafloor sedimentary metagenomes.</title>
        <authorList>
            <person name="Kawai M."/>
            <person name="Futagami T."/>
            <person name="Toyoda A."/>
            <person name="Takaki Y."/>
            <person name="Nishi S."/>
            <person name="Hori S."/>
            <person name="Arai W."/>
            <person name="Tsubouchi T."/>
            <person name="Morono Y."/>
            <person name="Uchiyama I."/>
            <person name="Ito T."/>
            <person name="Fujiyama A."/>
            <person name="Inagaki F."/>
            <person name="Takami H."/>
        </authorList>
    </citation>
    <scope>NUCLEOTIDE SEQUENCE</scope>
    <source>
        <strain evidence="1">Expedition CK06-06</strain>
    </source>
</reference>